<evidence type="ECO:0000313" key="1">
    <source>
        <dbReference type="EMBL" id="PRD17336.1"/>
    </source>
</evidence>
<comment type="caution">
    <text evidence="1">The sequence shown here is derived from an EMBL/GenBank/DDBJ whole genome shotgun (WGS) entry which is preliminary data.</text>
</comment>
<reference evidence="1 2" key="1">
    <citation type="submission" date="2017-10" db="EMBL/GenBank/DDBJ databases">
        <title>Draft genome of two endophytic bacteria isolated from 'guarana' Paullinia cupana (Mart.) Ducke.</title>
        <authorList>
            <person name="Siqueira K.A."/>
            <person name="Liotti R.G."/>
            <person name="Mendes T.A."/>
            <person name="Soares M.A."/>
        </authorList>
    </citation>
    <scope>NUCLEOTIDE SEQUENCE [LARGE SCALE GENOMIC DNA]</scope>
    <source>
        <strain evidence="1 2">342</strain>
    </source>
</reference>
<gene>
    <name evidence="1" type="ORF">CQW29_01500</name>
</gene>
<dbReference type="EMBL" id="PDET01000001">
    <property type="protein sequence ID" value="PRD17336.1"/>
    <property type="molecule type" value="Genomic_DNA"/>
</dbReference>
<dbReference type="Gene3D" id="1.10.287.1700">
    <property type="match status" value="1"/>
</dbReference>
<keyword evidence="2" id="KW-1185">Reference proteome</keyword>
<proteinExistence type="predicted"/>
<dbReference type="RefSeq" id="WP_105590935.1">
    <property type="nucleotide sequence ID" value="NZ_PDET01000001.1"/>
</dbReference>
<dbReference type="Proteomes" id="UP000239181">
    <property type="component" value="Unassembled WGS sequence"/>
</dbReference>
<evidence type="ECO:0000313" key="2">
    <source>
        <dbReference type="Proteomes" id="UP000239181"/>
    </source>
</evidence>
<keyword evidence="1" id="KW-0969">Cilium</keyword>
<name>A0A2S9IHR7_9GAMM</name>
<sequence>MSKKPASLQVLEKLHQIRQRAVEDSSSKLSQQKQLQQRYSNNIEALRTLSDSSSGIASDAAQLHNQARFKATIQRVIDWQQQEKALAAIEQEATQRELLEHASREMTLNVVMEQQKVAIRQALDRDRQKLTDAQAMQSWMRRHRSGKK</sequence>
<keyword evidence="1" id="KW-0966">Cell projection</keyword>
<dbReference type="AlphaFoldDB" id="A0A2S9IHR7"/>
<keyword evidence="1" id="KW-0282">Flagellum</keyword>
<dbReference type="OrthoDB" id="6506192at2"/>
<organism evidence="1 2">
    <name type="scientific">Pantoea coffeiphila</name>
    <dbReference type="NCBI Taxonomy" id="1465635"/>
    <lineage>
        <taxon>Bacteria</taxon>
        <taxon>Pseudomonadati</taxon>
        <taxon>Pseudomonadota</taxon>
        <taxon>Gammaproteobacteria</taxon>
        <taxon>Enterobacterales</taxon>
        <taxon>Erwiniaceae</taxon>
        <taxon>Pantoea</taxon>
    </lineage>
</organism>
<dbReference type="InterPro" id="IPR053716">
    <property type="entry name" value="Flag_assembly_chemotaxis_eff"/>
</dbReference>
<accession>A0A2S9IHR7</accession>
<protein>
    <submittedName>
        <fullName evidence="1">Flagellar export protein FliJ</fullName>
    </submittedName>
</protein>